<comment type="subunit">
    <text evidence="3 10">Homodimers and heterodimers.</text>
</comment>
<dbReference type="PROSITE" id="PS50863">
    <property type="entry name" value="B3"/>
    <property type="match status" value="1"/>
</dbReference>
<evidence type="ECO:0000256" key="7">
    <source>
        <dbReference type="ARBA" id="ARBA00023242"/>
    </source>
</evidence>
<comment type="similarity">
    <text evidence="2 10">Belongs to the ARF family.</text>
</comment>
<keyword evidence="6 10" id="KW-0804">Transcription</keyword>
<dbReference type="Proteomes" id="UP000594638">
    <property type="component" value="Unassembled WGS sequence"/>
</dbReference>
<dbReference type="InterPro" id="IPR044835">
    <property type="entry name" value="ARF_plant"/>
</dbReference>
<dbReference type="FunFam" id="2.40.330.10:FF:000001">
    <property type="entry name" value="Auxin response factor"/>
    <property type="match status" value="1"/>
</dbReference>
<feature type="domain" description="TF-B3" evidence="11">
    <location>
        <begin position="112"/>
        <end position="214"/>
    </location>
</feature>
<dbReference type="PROSITE" id="PS51745">
    <property type="entry name" value="PB1"/>
    <property type="match status" value="1"/>
</dbReference>
<dbReference type="InterPro" id="IPR015300">
    <property type="entry name" value="DNA-bd_pseudobarrel_sf"/>
</dbReference>
<dbReference type="InterPro" id="IPR053793">
    <property type="entry name" value="PB1-like"/>
</dbReference>
<dbReference type="FunFam" id="2.30.30.1040:FF:000002">
    <property type="entry name" value="Auxin response factor"/>
    <property type="match status" value="1"/>
</dbReference>
<dbReference type="GO" id="GO:0006355">
    <property type="term" value="P:regulation of DNA-templated transcription"/>
    <property type="evidence" value="ECO:0007669"/>
    <property type="project" value="InterPro"/>
</dbReference>
<comment type="caution">
    <text evidence="13">The sequence shown here is derived from an EMBL/GenBank/DDBJ whole genome shotgun (WGS) entry which is preliminary data.</text>
</comment>
<evidence type="ECO:0000256" key="9">
    <source>
        <dbReference type="ARBA" id="ARBA00037697"/>
    </source>
</evidence>
<evidence type="ECO:0000256" key="5">
    <source>
        <dbReference type="ARBA" id="ARBA00023125"/>
    </source>
</evidence>
<dbReference type="GO" id="GO:0007389">
    <property type="term" value="P:pattern specification process"/>
    <property type="evidence" value="ECO:0007669"/>
    <property type="project" value="UniProtKB-ARBA"/>
</dbReference>
<dbReference type="Gramene" id="OE9A038836T2">
    <property type="protein sequence ID" value="OE9A038836C2"/>
    <property type="gene ID" value="OE9A038836"/>
</dbReference>
<gene>
    <name evidence="13" type="ORF">OLEA9_A038836</name>
</gene>
<dbReference type="Pfam" id="PF06507">
    <property type="entry name" value="ARF_AD"/>
    <property type="match status" value="1"/>
</dbReference>
<protein>
    <recommendedName>
        <fullName evidence="10">Auxin response factor</fullName>
    </recommendedName>
</protein>
<evidence type="ECO:0000259" key="12">
    <source>
        <dbReference type="PROSITE" id="PS51745"/>
    </source>
</evidence>
<reference evidence="13 14" key="1">
    <citation type="submission" date="2019-12" db="EMBL/GenBank/DDBJ databases">
        <authorList>
            <person name="Alioto T."/>
            <person name="Alioto T."/>
            <person name="Gomez Garrido J."/>
        </authorList>
    </citation>
    <scope>NUCLEOTIDE SEQUENCE [LARGE SCALE GENOMIC DNA]</scope>
</reference>
<keyword evidence="5 10" id="KW-0238">DNA-binding</keyword>
<evidence type="ECO:0000256" key="6">
    <source>
        <dbReference type="ARBA" id="ARBA00023163"/>
    </source>
</evidence>
<dbReference type="SMART" id="SM01019">
    <property type="entry name" value="B3"/>
    <property type="match status" value="1"/>
</dbReference>
<evidence type="ECO:0000256" key="2">
    <source>
        <dbReference type="ARBA" id="ARBA00007853"/>
    </source>
</evidence>
<evidence type="ECO:0000256" key="1">
    <source>
        <dbReference type="ARBA" id="ARBA00004123"/>
    </source>
</evidence>
<dbReference type="PANTHER" id="PTHR31384:SF160">
    <property type="entry name" value="AUXIN RESPONSE FACTOR 16"/>
    <property type="match status" value="1"/>
</dbReference>
<dbReference type="Gramene" id="OE9A038836T4">
    <property type="protein sequence ID" value="OE9A038836C4"/>
    <property type="gene ID" value="OE9A038836"/>
</dbReference>
<dbReference type="Gene3D" id="3.10.20.90">
    <property type="entry name" value="Phosphatidylinositol 3-kinase Catalytic Subunit, Chain A, domain 1"/>
    <property type="match status" value="1"/>
</dbReference>
<feature type="domain" description="PB1" evidence="12">
    <location>
        <begin position="501"/>
        <end position="581"/>
    </location>
</feature>
<evidence type="ECO:0000313" key="14">
    <source>
        <dbReference type="Proteomes" id="UP000594638"/>
    </source>
</evidence>
<organism evidence="13 14">
    <name type="scientific">Olea europaea subsp. europaea</name>
    <dbReference type="NCBI Taxonomy" id="158383"/>
    <lineage>
        <taxon>Eukaryota</taxon>
        <taxon>Viridiplantae</taxon>
        <taxon>Streptophyta</taxon>
        <taxon>Embryophyta</taxon>
        <taxon>Tracheophyta</taxon>
        <taxon>Spermatophyta</taxon>
        <taxon>Magnoliopsida</taxon>
        <taxon>eudicotyledons</taxon>
        <taxon>Gunneridae</taxon>
        <taxon>Pentapetalae</taxon>
        <taxon>asterids</taxon>
        <taxon>lamiids</taxon>
        <taxon>Lamiales</taxon>
        <taxon>Oleaceae</taxon>
        <taxon>Oleeae</taxon>
        <taxon>Olea</taxon>
    </lineage>
</organism>
<dbReference type="InterPro" id="IPR003340">
    <property type="entry name" value="B3_DNA-bd"/>
</dbReference>
<dbReference type="Gene3D" id="2.30.30.1040">
    <property type="match status" value="1"/>
</dbReference>
<keyword evidence="14" id="KW-1185">Reference proteome</keyword>
<dbReference type="GO" id="GO:0048829">
    <property type="term" value="P:root cap development"/>
    <property type="evidence" value="ECO:0007669"/>
    <property type="project" value="UniProtKB-ARBA"/>
</dbReference>
<evidence type="ECO:0000256" key="8">
    <source>
        <dbReference type="ARBA" id="ARBA00023294"/>
    </source>
</evidence>
<evidence type="ECO:0000259" key="11">
    <source>
        <dbReference type="PROSITE" id="PS50863"/>
    </source>
</evidence>
<dbReference type="GO" id="GO:0051301">
    <property type="term" value="P:cell division"/>
    <property type="evidence" value="ECO:0007669"/>
    <property type="project" value="UniProtKB-ARBA"/>
</dbReference>
<dbReference type="InterPro" id="IPR010525">
    <property type="entry name" value="ARF_dom"/>
</dbReference>
<dbReference type="Gene3D" id="2.40.330.10">
    <property type="entry name" value="DNA-binding pseudobarrel domain"/>
    <property type="match status" value="1"/>
</dbReference>
<dbReference type="GO" id="GO:0005634">
    <property type="term" value="C:nucleus"/>
    <property type="evidence" value="ECO:0007669"/>
    <property type="project" value="UniProtKB-SubCell"/>
</dbReference>
<dbReference type="EMBL" id="CACTIH010010826">
    <property type="protein sequence ID" value="CAA3033735.1"/>
    <property type="molecule type" value="Genomic_DNA"/>
</dbReference>
<comment type="subcellular location">
    <subcellularLocation>
        <location evidence="1 10">Nucleus</location>
    </subcellularLocation>
</comment>
<comment type="function">
    <text evidence="9">Auxin response factors (ARFs) are transcriptional factors that bind specifically to the DNA sequence 5'-TGTCTC-3' found in the auxin-responsive promoter elements (AuxREs). Could act as transcriptional activator or repressor. Formation of heterodimers with Aux/IAA proteins may alter their ability to modulate early auxin response genes expression.</text>
</comment>
<dbReference type="SUPFAM" id="SSF101936">
    <property type="entry name" value="DNA-binding pseudobarrel domain"/>
    <property type="match status" value="1"/>
</dbReference>
<dbReference type="PANTHER" id="PTHR31384">
    <property type="entry name" value="AUXIN RESPONSE FACTOR 4-RELATED"/>
    <property type="match status" value="1"/>
</dbReference>
<dbReference type="Gramene" id="OE9A038836T3">
    <property type="protein sequence ID" value="OE9A038836C3"/>
    <property type="gene ID" value="OE9A038836"/>
</dbReference>
<evidence type="ECO:0000313" key="13">
    <source>
        <dbReference type="EMBL" id="CAA3033735.1"/>
    </source>
</evidence>
<evidence type="ECO:0000256" key="10">
    <source>
        <dbReference type="RuleBase" id="RU004561"/>
    </source>
</evidence>
<sequence>MDGLVEKSLDSELWHACAGGMVQMPLVNSNVFYFPQGHAEQTLTDVEFPAVPRIPPMILCRVAAVQYLADPETDEVYAKIRLIPVVNSDYSFDDDVVLGGNGSESNEKPASFAKTLTQSDANNGGGFSVPRYCAETLFPRLDYSADPPVQTVIAKDVHGKTWNFRHIYRGTPRRHLLTTGWSTFVNQKQLVAGDSIVFLRVESGELCVGIRRAKRDGGIGAGNSNNGSLRERSKVKLESVVKATFLASNGQPFEVAYYPRASTPEFCVKASSVCAAMRIQWSSGMRFKMAFETEDSSRISWFMGTIACVQVADPFRWPNSMWRLLQVTWDEPDMLQNVKRVSPWLVEMVTNIPAMHLSSFSPPRKKLRLPHHPNFPLAGQFPVPSFMGNPLGTSSRLCCISNDIAACIQEARHTQIRLPLSDHLNNKLHLRLLPPTIPQLKPHAKISDNIVRRHDGNEDISCLLNMGDSGQKSVKTNNVMTPQFVLFGQPILTEQQMSRDMGHCKVFLESEDVGQVLQLSALGSYKDLYEMLRNMFEIEILDRLSHVFYHDATGAVKQIGEEPFSEFTKTAKRFTILMKPGTRSVERILITGLPTAERGLGSSNQTGPLGIFA</sequence>
<evidence type="ECO:0000256" key="4">
    <source>
        <dbReference type="ARBA" id="ARBA00023015"/>
    </source>
</evidence>
<dbReference type="Gramene" id="OE9A038836T1">
    <property type="protein sequence ID" value="OE9A038836C1"/>
    <property type="gene ID" value="OE9A038836"/>
</dbReference>
<dbReference type="CDD" id="cd10017">
    <property type="entry name" value="B3_DNA"/>
    <property type="match status" value="1"/>
</dbReference>
<dbReference type="OrthoDB" id="1906869at2759"/>
<evidence type="ECO:0000256" key="3">
    <source>
        <dbReference type="ARBA" id="ARBA00011726"/>
    </source>
</evidence>
<keyword evidence="7 10" id="KW-0539">Nucleus</keyword>
<keyword evidence="8 10" id="KW-0927">Auxin signaling pathway</keyword>
<name>A0A8S0VLE3_OLEEU</name>
<accession>A0A8S0VLE3</accession>
<proteinExistence type="inferred from homology"/>
<dbReference type="GO" id="GO:0003677">
    <property type="term" value="F:DNA binding"/>
    <property type="evidence" value="ECO:0007669"/>
    <property type="project" value="UniProtKB-KW"/>
</dbReference>
<keyword evidence="4 10" id="KW-0805">Transcription regulation</keyword>
<dbReference type="AlphaFoldDB" id="A0A8S0VLE3"/>
<dbReference type="Pfam" id="PF02362">
    <property type="entry name" value="B3"/>
    <property type="match status" value="1"/>
</dbReference>
<dbReference type="GO" id="GO:0009734">
    <property type="term" value="P:auxin-activated signaling pathway"/>
    <property type="evidence" value="ECO:0007669"/>
    <property type="project" value="UniProtKB-KW"/>
</dbReference>